<dbReference type="SUPFAM" id="SSF52402">
    <property type="entry name" value="Adenine nucleotide alpha hydrolases-like"/>
    <property type="match status" value="1"/>
</dbReference>
<dbReference type="PATRIC" id="fig|1339350.3.peg.649"/>
<dbReference type="RefSeq" id="WP_005853175.1">
    <property type="nucleotide sequence ID" value="NZ_JNHI01000002.1"/>
</dbReference>
<evidence type="ECO:0000259" key="1">
    <source>
        <dbReference type="Pfam" id="PF01507"/>
    </source>
</evidence>
<evidence type="ECO:0000313" key="2">
    <source>
        <dbReference type="EMBL" id="KDS33505.1"/>
    </source>
</evidence>
<comment type="caution">
    <text evidence="2">The sequence shown here is derived from an EMBL/GenBank/DDBJ whole genome shotgun (WGS) entry which is preliminary data.</text>
</comment>
<dbReference type="Gene3D" id="3.40.50.620">
    <property type="entry name" value="HUPs"/>
    <property type="match status" value="1"/>
</dbReference>
<dbReference type="Proteomes" id="UP000028134">
    <property type="component" value="Unassembled WGS sequence"/>
</dbReference>
<dbReference type="InterPro" id="IPR014729">
    <property type="entry name" value="Rossmann-like_a/b/a_fold"/>
</dbReference>
<protein>
    <submittedName>
        <fullName evidence="2">Phosphoadenosine phosphosulfate reductase family protein</fullName>
    </submittedName>
</protein>
<reference evidence="2 3" key="1">
    <citation type="submission" date="2014-04" db="EMBL/GenBank/DDBJ databases">
        <authorList>
            <person name="Sears C."/>
            <person name="Carroll K."/>
            <person name="Sack B.R."/>
            <person name="Qadri F."/>
            <person name="Myers L.L."/>
            <person name="Chung G.-T."/>
            <person name="Escheverria P."/>
            <person name="Fraser C.M."/>
            <person name="Sadzewicz L."/>
            <person name="Shefchek K.A."/>
            <person name="Tallon L."/>
            <person name="Das S.P."/>
            <person name="Daugherty S."/>
            <person name="Mongodin E.F."/>
        </authorList>
    </citation>
    <scope>NUCLEOTIDE SEQUENCE [LARGE SCALE GENOMIC DNA]</scope>
    <source>
        <strain evidence="3">3775 SL(B) 10 (iv)</strain>
    </source>
</reference>
<gene>
    <name evidence="2" type="ORF">M097_0670</name>
</gene>
<evidence type="ECO:0000313" key="3">
    <source>
        <dbReference type="Proteomes" id="UP000028134"/>
    </source>
</evidence>
<dbReference type="GO" id="GO:0003824">
    <property type="term" value="F:catalytic activity"/>
    <property type="evidence" value="ECO:0007669"/>
    <property type="project" value="InterPro"/>
</dbReference>
<organism evidence="2 3">
    <name type="scientific">Phocaeicola vulgatus str. 3775 SL</name>
    <name type="common">B</name>
    <name type="synonym">iv</name>
    <dbReference type="NCBI Taxonomy" id="1339350"/>
    <lineage>
        <taxon>Bacteria</taxon>
        <taxon>Pseudomonadati</taxon>
        <taxon>Bacteroidota</taxon>
        <taxon>Bacteroidia</taxon>
        <taxon>Bacteroidales</taxon>
        <taxon>Bacteroidaceae</taxon>
        <taxon>Phocaeicola</taxon>
    </lineage>
</organism>
<name>A0A078RDV1_PHOVU</name>
<sequence length="230" mass="27326">MMKKAIDIIKTIAERTDRVILFHSASGKDSIALLDLISPYFKEIVCVYMYVVKDLSHINRYINYACNKYPNVKYVQIPHFAVYSYRRIGYMGCEKNEKQKLYSMAQLTDIVREKYNIEWAFFGFKQSDSMNRRLMLRTYDMNGINEAQKKCYPLSEYKNKDVMDYISRAGLIKPESYDSKHQSSGTDITDINYLLFLRNRFPGDLQKVINEYPLVERKLFEYDYERTKAK</sequence>
<dbReference type="AlphaFoldDB" id="A0A078RDV1"/>
<feature type="domain" description="Phosphoadenosine phosphosulphate reductase" evidence="1">
    <location>
        <begin position="23"/>
        <end position="183"/>
    </location>
</feature>
<proteinExistence type="predicted"/>
<dbReference type="Pfam" id="PF01507">
    <property type="entry name" value="PAPS_reduct"/>
    <property type="match status" value="1"/>
</dbReference>
<accession>A0A078RDV1</accession>
<dbReference type="InterPro" id="IPR002500">
    <property type="entry name" value="PAPS_reduct_dom"/>
</dbReference>
<dbReference type="EMBL" id="JNHI01000002">
    <property type="protein sequence ID" value="KDS33505.1"/>
    <property type="molecule type" value="Genomic_DNA"/>
</dbReference>